<dbReference type="AlphaFoldDB" id="A0A367WVX9"/>
<evidence type="ECO:0000313" key="1">
    <source>
        <dbReference type="EMBL" id="RCK45369.1"/>
    </source>
</evidence>
<gene>
    <name evidence="1" type="ORF">TH30_12345</name>
</gene>
<reference evidence="1 2" key="1">
    <citation type="submission" date="2014-07" db="EMBL/GenBank/DDBJ databases">
        <title>Draft genome sequence of Thalassospira profundimaris PR54-5.</title>
        <authorList>
            <person name="Lai Q."/>
            <person name="Shao Z."/>
        </authorList>
    </citation>
    <scope>NUCLEOTIDE SEQUENCE [LARGE SCALE GENOMIC DNA]</scope>
    <source>
        <strain evidence="1 2">PR54-5</strain>
    </source>
</reference>
<comment type="caution">
    <text evidence="1">The sequence shown here is derived from an EMBL/GenBank/DDBJ whole genome shotgun (WGS) entry which is preliminary data.</text>
</comment>
<evidence type="ECO:0000313" key="2">
    <source>
        <dbReference type="Proteomes" id="UP000252255"/>
    </source>
</evidence>
<proteinExistence type="predicted"/>
<protein>
    <submittedName>
        <fullName evidence="1">Uncharacterized protein</fullName>
    </submittedName>
</protein>
<dbReference type="EMBL" id="JPWI01000007">
    <property type="protein sequence ID" value="RCK45369.1"/>
    <property type="molecule type" value="Genomic_DNA"/>
</dbReference>
<organism evidence="1 2">
    <name type="scientific">Thalassospira profundimaris</name>
    <dbReference type="NCBI Taxonomy" id="502049"/>
    <lineage>
        <taxon>Bacteria</taxon>
        <taxon>Pseudomonadati</taxon>
        <taxon>Pseudomonadota</taxon>
        <taxon>Alphaproteobacteria</taxon>
        <taxon>Rhodospirillales</taxon>
        <taxon>Thalassospiraceae</taxon>
        <taxon>Thalassospira</taxon>
    </lineage>
</organism>
<accession>A0A367WVX9</accession>
<name>A0A367WVX9_9PROT</name>
<sequence length="321" mass="35115">MMMATSTAFAQQAAGFEQIPDDQSPVSYTTRIDGQRAFLRQYRDNSTVFVARWFAPRTEKEPQNTASDLYLEAVYTTSAPGFRFSTAMAPENLLEMFQSLKDRTSINGQGFVQDTRFGPVALTPFVRQGSQCIAFVGQWDPQTQTQRGSRILGYYCTPALLQAQTGAVSPQNSLPVIDAQEFAAAFFSRLAIKLLENSPVTAEVAATVDTPVSTDSVAPAPADGIAITTNWQGVRGTGKLHFDQPSGEGTMILDDDQRHCEGIWRHEGGAYQSGTLPFGSWYVYCNDSSFARGHYTSETTATVTGDGQDNQGQAVYFRQAN</sequence>
<dbReference type="Proteomes" id="UP000252255">
    <property type="component" value="Unassembled WGS sequence"/>
</dbReference>